<dbReference type="PROSITE" id="PS51206">
    <property type="entry name" value="SF3_HELICASE_1"/>
    <property type="match status" value="1"/>
</dbReference>
<protein>
    <submittedName>
        <fullName evidence="7">Putative DNA primase/helicase</fullName>
    </submittedName>
</protein>
<keyword evidence="8" id="KW-1185">Reference proteome</keyword>
<dbReference type="NCBIfam" id="TIGR01613">
    <property type="entry name" value="primase_Cterm"/>
    <property type="match status" value="1"/>
</dbReference>
<dbReference type="Gene3D" id="3.40.50.300">
    <property type="entry name" value="P-loop containing nucleotide triphosphate hydrolases"/>
    <property type="match status" value="1"/>
</dbReference>
<dbReference type="Pfam" id="PF08706">
    <property type="entry name" value="D5_N"/>
    <property type="match status" value="1"/>
</dbReference>
<keyword evidence="2" id="KW-0378">Hydrolase</keyword>
<dbReference type="PANTHER" id="PTHR35372:SF2">
    <property type="entry name" value="SF3 HELICASE DOMAIN-CONTAINING PROTEIN"/>
    <property type="match status" value="1"/>
</dbReference>
<dbReference type="RefSeq" id="WP_073068038.1">
    <property type="nucleotide sequence ID" value="NZ_FQUS01000029.1"/>
</dbReference>
<dbReference type="Pfam" id="PF19263">
    <property type="entry name" value="DUF5906"/>
    <property type="match status" value="1"/>
</dbReference>
<evidence type="ECO:0000256" key="3">
    <source>
        <dbReference type="ARBA" id="ARBA00022840"/>
    </source>
</evidence>
<evidence type="ECO:0000256" key="1">
    <source>
        <dbReference type="ARBA" id="ARBA00022741"/>
    </source>
</evidence>
<sequence>MFTDYKKGSENPTQVTQQKTEDVLKDILESLEKINFKLKLHPNSQKIEERLSKLHKKKENEEADEEKINNKMADIENLLDGKDPTQRDYKVISTWEILEKAKELSYPLAARNGAVFVFNGLCWDKYPVPDFQKFLEKCYYLLGVPKTMALDASFIRQGLEQFKKSAHIKPTKTEGTLLNFQNGTLEFDGSGNFTLRNHNPDDFIRYVLPYEYDPQAECPMYKEYLNYVIPEKDKQKVLAEFLGSVFSDIKHEKALILYGTGRNGKSVQLDITSALLGSENLCSHTLESLSDSKLYFIGDLSDALLNYSGEISTKVNSDIFKKLASGEKVSARYPYGKPFEMEDYARLAFNCNQLPDTKDYSEGFFRRFLIIHYEIYIPDEKVDLRLADKITEDELPGIMNWVLEGLVRLENQQEFSKCESADRILQAYRRESDTVNSFLYHFQDEFQNPKKSSELHEQYSNYCLDYGYSRLGIKQFSQALMRNGIQRKRKNDGVYYDVHLYEEN</sequence>
<evidence type="ECO:0000313" key="8">
    <source>
        <dbReference type="Proteomes" id="UP000184041"/>
    </source>
</evidence>
<dbReference type="AlphaFoldDB" id="A0A1M5K178"/>
<feature type="region of interest" description="Disordered" evidence="5">
    <location>
        <begin position="1"/>
        <end position="20"/>
    </location>
</feature>
<keyword evidence="7" id="KW-0347">Helicase</keyword>
<dbReference type="InterPro" id="IPR051620">
    <property type="entry name" value="ORF904-like_C"/>
</dbReference>
<keyword evidence="1" id="KW-0547">Nucleotide-binding</keyword>
<feature type="domain" description="SF3 helicase" evidence="6">
    <location>
        <begin position="233"/>
        <end position="386"/>
    </location>
</feature>
<dbReference type="InterPro" id="IPR006500">
    <property type="entry name" value="Helicase_put_C_phage/plasmid"/>
</dbReference>
<evidence type="ECO:0000313" key="7">
    <source>
        <dbReference type="EMBL" id="SHG46280.1"/>
    </source>
</evidence>
<dbReference type="PANTHER" id="PTHR35372">
    <property type="entry name" value="ATP BINDING PROTEIN-RELATED"/>
    <property type="match status" value="1"/>
</dbReference>
<dbReference type="EMBL" id="FQUS01000029">
    <property type="protein sequence ID" value="SHG46280.1"/>
    <property type="molecule type" value="Genomic_DNA"/>
</dbReference>
<evidence type="ECO:0000256" key="2">
    <source>
        <dbReference type="ARBA" id="ARBA00022801"/>
    </source>
</evidence>
<dbReference type="Proteomes" id="UP000184041">
    <property type="component" value="Unassembled WGS sequence"/>
</dbReference>
<name>A0A1M5K178_9BACT</name>
<gene>
    <name evidence="7" type="ORF">SAMN05443144_12911</name>
</gene>
<dbReference type="InterPro" id="IPR045455">
    <property type="entry name" value="NrS-1_pol-like_helicase"/>
</dbReference>
<keyword evidence="4" id="KW-0175">Coiled coil</keyword>
<dbReference type="STRING" id="1194090.SAMN05443144_12911"/>
<feature type="coiled-coil region" evidence="4">
    <location>
        <begin position="44"/>
        <end position="78"/>
    </location>
</feature>
<evidence type="ECO:0000256" key="5">
    <source>
        <dbReference type="SAM" id="MobiDB-lite"/>
    </source>
</evidence>
<reference evidence="7 8" key="1">
    <citation type="submission" date="2016-11" db="EMBL/GenBank/DDBJ databases">
        <authorList>
            <person name="Jaros S."/>
            <person name="Januszkiewicz K."/>
            <person name="Wedrychowicz H."/>
        </authorList>
    </citation>
    <scope>NUCLEOTIDE SEQUENCE [LARGE SCALE GENOMIC DNA]</scope>
    <source>
        <strain evidence="7 8">DSM 21986</strain>
    </source>
</reference>
<organism evidence="7 8">
    <name type="scientific">Fodinibius roseus</name>
    <dbReference type="NCBI Taxonomy" id="1194090"/>
    <lineage>
        <taxon>Bacteria</taxon>
        <taxon>Pseudomonadati</taxon>
        <taxon>Balneolota</taxon>
        <taxon>Balneolia</taxon>
        <taxon>Balneolales</taxon>
        <taxon>Balneolaceae</taxon>
        <taxon>Fodinibius</taxon>
    </lineage>
</organism>
<dbReference type="SUPFAM" id="SSF52540">
    <property type="entry name" value="P-loop containing nucleoside triphosphate hydrolases"/>
    <property type="match status" value="1"/>
</dbReference>
<dbReference type="OrthoDB" id="9763644at2"/>
<dbReference type="GO" id="GO:0004386">
    <property type="term" value="F:helicase activity"/>
    <property type="evidence" value="ECO:0007669"/>
    <property type="project" value="UniProtKB-KW"/>
</dbReference>
<evidence type="ECO:0000256" key="4">
    <source>
        <dbReference type="SAM" id="Coils"/>
    </source>
</evidence>
<accession>A0A1M5K178</accession>
<dbReference type="InterPro" id="IPR014818">
    <property type="entry name" value="Phage/plasmid_primase_P4_C"/>
</dbReference>
<dbReference type="GO" id="GO:0005524">
    <property type="term" value="F:ATP binding"/>
    <property type="evidence" value="ECO:0007669"/>
    <property type="project" value="UniProtKB-KW"/>
</dbReference>
<dbReference type="GO" id="GO:0016787">
    <property type="term" value="F:hydrolase activity"/>
    <property type="evidence" value="ECO:0007669"/>
    <property type="project" value="UniProtKB-KW"/>
</dbReference>
<keyword evidence="3" id="KW-0067">ATP-binding</keyword>
<dbReference type="InterPro" id="IPR014015">
    <property type="entry name" value="Helicase_SF3_DNA-vir"/>
</dbReference>
<dbReference type="InterPro" id="IPR027417">
    <property type="entry name" value="P-loop_NTPase"/>
</dbReference>
<evidence type="ECO:0000259" key="6">
    <source>
        <dbReference type="PROSITE" id="PS51206"/>
    </source>
</evidence>
<proteinExistence type="predicted"/>